<dbReference type="OMA" id="DYCLTKL"/>
<protein>
    <submittedName>
        <fullName evidence="1">Uncharacterized protein</fullName>
    </submittedName>
</protein>
<gene>
    <name evidence="1" type="ORF">LLEC1_07631</name>
</gene>
<dbReference type="EMBL" id="LUKN01000664">
    <property type="protein sequence ID" value="OAR02476.1"/>
    <property type="molecule type" value="Genomic_DNA"/>
</dbReference>
<reference evidence="1 2" key="1">
    <citation type="submission" date="2016-03" db="EMBL/GenBank/DDBJ databases">
        <title>Fine-scale spatial genetic structure of a fungal parasite of coffee scale insects.</title>
        <authorList>
            <person name="Jackson D."/>
            <person name="Zemenick K.A."/>
            <person name="Malloure B."/>
            <person name="Quandt C.A."/>
            <person name="James T.Y."/>
        </authorList>
    </citation>
    <scope>NUCLEOTIDE SEQUENCE [LARGE SCALE GENOMIC DNA]</scope>
    <source>
        <strain evidence="1 2">UM487</strain>
    </source>
</reference>
<organism evidence="1 2">
    <name type="scientific">Cordyceps confragosa</name>
    <name type="common">Lecanicillium lecanii</name>
    <dbReference type="NCBI Taxonomy" id="2714763"/>
    <lineage>
        <taxon>Eukaryota</taxon>
        <taxon>Fungi</taxon>
        <taxon>Dikarya</taxon>
        <taxon>Ascomycota</taxon>
        <taxon>Pezizomycotina</taxon>
        <taxon>Sordariomycetes</taxon>
        <taxon>Hypocreomycetidae</taxon>
        <taxon>Hypocreales</taxon>
        <taxon>Cordycipitaceae</taxon>
        <taxon>Akanthomyces</taxon>
    </lineage>
</organism>
<dbReference type="Proteomes" id="UP000243081">
    <property type="component" value="Unassembled WGS sequence"/>
</dbReference>
<evidence type="ECO:0000313" key="2">
    <source>
        <dbReference type="Proteomes" id="UP000243081"/>
    </source>
</evidence>
<comment type="caution">
    <text evidence="1">The sequence shown here is derived from an EMBL/GenBank/DDBJ whole genome shotgun (WGS) entry which is preliminary data.</text>
</comment>
<sequence length="435" mass="47800">MGSVQLPTVAICSQQTGLQADLRTALRFCNHSSDHVAISSTDDILRLRKDEKLWIIPASGCRLRILLKLLGRVSGQSLDMNEVARWVESCDIWERLRLRLRYCETAGDSTLEFSLQHSDLSASLMCPPTAAKTELQSMHCQITITSSSKPRRGSKRKRDDLNESGDAALFQSWSDTSLTSALNSQDRSAVHDFVRSLTKTMEHVPGEHFENILQAAVTALVTGAVRHFTGVKVTQGNIAHALVKLCPAVFHVPYIENISSRAQHMPTITSALAVLRHSAQSPALKRKIERLVDRGGIEKHLWHSTLAQIRRPSVPGPKMVAAKQYGQETMETTVMGHDLGSGLVCFDEGLFSTDLRGGMNSGFGATCMEETPSPVQIDYDALENMLPSTETLAEAPVRGGRTQLLGVSDSPIELGSGYFMSEPDLRFKDELSNCN</sequence>
<evidence type="ECO:0000313" key="1">
    <source>
        <dbReference type="EMBL" id="OAR02476.1"/>
    </source>
</evidence>
<accession>A0A179IIH9</accession>
<proteinExistence type="predicted"/>
<name>A0A179IIH9_CORDF</name>
<keyword evidence="2" id="KW-1185">Reference proteome</keyword>
<dbReference type="OrthoDB" id="4898608at2759"/>
<dbReference type="AlphaFoldDB" id="A0A179IIH9"/>